<proteinExistence type="inferred from homology"/>
<protein>
    <submittedName>
        <fullName evidence="13">Protein translocase subunit SecD</fullName>
    </submittedName>
</protein>
<keyword evidence="6 10" id="KW-1133">Transmembrane helix</keyword>
<feature type="transmembrane region" description="Helical" evidence="10">
    <location>
        <begin position="523"/>
        <end position="543"/>
    </location>
</feature>
<feature type="transmembrane region" description="Helical" evidence="10">
    <location>
        <begin position="591"/>
        <end position="613"/>
    </location>
</feature>
<evidence type="ECO:0000259" key="12">
    <source>
        <dbReference type="Pfam" id="PF22599"/>
    </source>
</evidence>
<dbReference type="InterPro" id="IPR005665">
    <property type="entry name" value="SecF_bac"/>
</dbReference>
<dbReference type="Gene3D" id="1.20.1640.10">
    <property type="entry name" value="Multidrug efflux transporter AcrB transmembrane domain"/>
    <property type="match status" value="2"/>
</dbReference>
<dbReference type="NCBIfam" id="TIGR01129">
    <property type="entry name" value="secD"/>
    <property type="match status" value="1"/>
</dbReference>
<keyword evidence="5" id="KW-0653">Protein transport</keyword>
<feature type="transmembrane region" description="Helical" evidence="10">
    <location>
        <begin position="1082"/>
        <end position="1104"/>
    </location>
</feature>
<gene>
    <name evidence="13" type="ORF">SCF082_LOCUS12990</name>
</gene>
<dbReference type="NCBIfam" id="TIGR00916">
    <property type="entry name" value="2A0604s01"/>
    <property type="match status" value="1"/>
</dbReference>
<dbReference type="NCBIfam" id="TIGR00966">
    <property type="entry name" value="transloc_SecF"/>
    <property type="match status" value="1"/>
</dbReference>
<evidence type="ECO:0000256" key="1">
    <source>
        <dbReference type="ARBA" id="ARBA00004651"/>
    </source>
</evidence>
<dbReference type="SUPFAM" id="SSF82866">
    <property type="entry name" value="Multidrug efflux transporter AcrB transmembrane domain"/>
    <property type="match status" value="2"/>
</dbReference>
<keyword evidence="2" id="KW-0813">Transport</keyword>
<keyword evidence="8 10" id="KW-0472">Membrane</keyword>
<feature type="domain" description="Protein export membrane protein SecD/SecF C-terminal" evidence="11">
    <location>
        <begin position="476"/>
        <end position="645"/>
    </location>
</feature>
<organism evidence="13 14">
    <name type="scientific">Durusdinium trenchii</name>
    <dbReference type="NCBI Taxonomy" id="1381693"/>
    <lineage>
        <taxon>Eukaryota</taxon>
        <taxon>Sar</taxon>
        <taxon>Alveolata</taxon>
        <taxon>Dinophyceae</taxon>
        <taxon>Suessiales</taxon>
        <taxon>Symbiodiniaceae</taxon>
        <taxon>Durusdinium</taxon>
    </lineage>
</organism>
<keyword evidence="7" id="KW-0811">Translocation</keyword>
<evidence type="ECO:0000313" key="13">
    <source>
        <dbReference type="EMBL" id="CAK9015996.1"/>
    </source>
</evidence>
<reference evidence="13 14" key="1">
    <citation type="submission" date="2024-02" db="EMBL/GenBank/DDBJ databases">
        <authorList>
            <person name="Chen Y."/>
            <person name="Shah S."/>
            <person name="Dougan E. K."/>
            <person name="Thang M."/>
            <person name="Chan C."/>
        </authorList>
    </citation>
    <scope>NUCLEOTIDE SEQUENCE [LARGE SCALE GENOMIC DNA]</scope>
</reference>
<evidence type="ECO:0000256" key="7">
    <source>
        <dbReference type="ARBA" id="ARBA00023010"/>
    </source>
</evidence>
<dbReference type="Gene3D" id="3.30.1360.200">
    <property type="match status" value="1"/>
</dbReference>
<evidence type="ECO:0000256" key="8">
    <source>
        <dbReference type="ARBA" id="ARBA00023136"/>
    </source>
</evidence>
<feature type="transmembrane region" description="Helical" evidence="10">
    <location>
        <begin position="619"/>
        <end position="643"/>
    </location>
</feature>
<dbReference type="InterPro" id="IPR048634">
    <property type="entry name" value="SecD_SecF_C"/>
</dbReference>
<accession>A0ABP0JP32</accession>
<evidence type="ECO:0000259" key="11">
    <source>
        <dbReference type="Pfam" id="PF02355"/>
    </source>
</evidence>
<comment type="caution">
    <text evidence="13">The sequence shown here is derived from an EMBL/GenBank/DDBJ whole genome shotgun (WGS) entry which is preliminary data.</text>
</comment>
<dbReference type="Gene3D" id="3.30.70.3400">
    <property type="match status" value="1"/>
</dbReference>
<evidence type="ECO:0000256" key="10">
    <source>
        <dbReference type="SAM" id="Phobius"/>
    </source>
</evidence>
<dbReference type="PANTHER" id="PTHR30081:SF1">
    <property type="entry name" value="PROTEIN TRANSLOCASE SUBUNIT SECD"/>
    <property type="match status" value="1"/>
</dbReference>
<dbReference type="InterPro" id="IPR005791">
    <property type="entry name" value="SecD"/>
</dbReference>
<evidence type="ECO:0000256" key="2">
    <source>
        <dbReference type="ARBA" id="ARBA00022448"/>
    </source>
</evidence>
<dbReference type="EMBL" id="CAXAMM010007995">
    <property type="protein sequence ID" value="CAK9015996.1"/>
    <property type="molecule type" value="Genomic_DNA"/>
</dbReference>
<evidence type="ECO:0000256" key="3">
    <source>
        <dbReference type="ARBA" id="ARBA00022475"/>
    </source>
</evidence>
<name>A0ABP0JP32_9DINO</name>
<feature type="transmembrane region" description="Helical" evidence="10">
    <location>
        <begin position="989"/>
        <end position="1010"/>
    </location>
</feature>
<comment type="subcellular location">
    <subcellularLocation>
        <location evidence="1">Cell membrane</location>
        <topology evidence="1">Multi-pass membrane protein</topology>
    </subcellularLocation>
</comment>
<feature type="transmembrane region" description="Helical" evidence="10">
    <location>
        <begin position="499"/>
        <end position="516"/>
    </location>
</feature>
<dbReference type="InterPro" id="IPR054384">
    <property type="entry name" value="SecDF_P1_head"/>
</dbReference>
<dbReference type="HAMAP" id="MF_01463_B">
    <property type="entry name" value="SecD_B"/>
    <property type="match status" value="1"/>
</dbReference>
<keyword evidence="4 10" id="KW-0812">Transmembrane</keyword>
<dbReference type="PANTHER" id="PTHR30081">
    <property type="entry name" value="PROTEIN-EXPORT MEMBRANE PROTEIN SEC"/>
    <property type="match status" value="1"/>
</dbReference>
<feature type="region of interest" description="Disordered" evidence="9">
    <location>
        <begin position="1138"/>
        <end position="1177"/>
    </location>
</feature>
<dbReference type="Pfam" id="PF22599">
    <property type="entry name" value="SecDF_P1_head"/>
    <property type="match status" value="1"/>
</dbReference>
<dbReference type="HAMAP" id="MF_01464_B">
    <property type="entry name" value="SecF_B"/>
    <property type="match status" value="1"/>
</dbReference>
<dbReference type="PRINTS" id="PR01755">
    <property type="entry name" value="SECFTRNLCASE"/>
</dbReference>
<evidence type="ECO:0000313" key="14">
    <source>
        <dbReference type="Proteomes" id="UP001642464"/>
    </source>
</evidence>
<dbReference type="CDD" id="cd22265">
    <property type="entry name" value="UDM1_RNF168"/>
    <property type="match status" value="1"/>
</dbReference>
<feature type="domain" description="Protein export membrane protein SecD/SecF C-terminal" evidence="11">
    <location>
        <begin position="942"/>
        <end position="1135"/>
    </location>
</feature>
<sequence>MAMLAFAIWGFMPPKEKLRLGKDLAGGVTLTYAVQIEPGQNAQEILNQLATVLGERIDPGNQMDISIVPVGRDRLEITMPLPTERVKQLRRDFEAELLRIEQYTIDPVRFERLMGESSEERTASIEEFRQSSPELADRLEAAAQAYDRLVEAEDIYRQLLSQESPDEETLDEAEIEAALASLDYDDKRAEALKLSITPAEVRRVLEFSRQPTRKIDSEAKEVVELPSPFERAWTSLMERAAPADGQGQSSLQAELERVLAVYETYTAERRSLDDPQDLKRLLRGSGELDFRITVEANSRADETALREELREVGPRNASPEGAVWLRLAKVESWFDTLAQAESLEANPVAFFASRGFVVEPYDGMYWMLAWDQLGNRLTSAEGEWQVSRAYMGRDEIGRNNIVFNMDTLGGQRLGELTGEHVGDNMAVILDDRIITAPTLRGRISTSGSISGDFSLEELRDIIQILNAGALQARLSPEPISENTIGPSLGQDNLESGLQAGIYALIAVSVFMVLYYFAYGAIAVIALGCNAALILGAMALNQSAFTMPGIAGVVLTFGMAVDANVLIFERVREELRNGLDLAQSAKLGYQRALSAIVDGNVTNLIVCVVLVGVGTQEVKGFAITLGVGVVCTMISALIISRLLLSVLVDDFNLKAMGKSATSMLPTALPIIDRVLEPKINWISGRYVFWSISVLAVCTSVALIINQRDRMLDTEFVGGTQVVLRFGEDPAGQPFMLTRQDVADRVVGVAETAPDGSQLKLLEQADIVPLDPEDDGVTSDTFQIKTLATNSDEVQDALANAFQDVLDVQAALTFDQADISEARLAPVYPITGPTPLGSHIGRPQYRDEIDGYVGGGAIVLENLTQGQTIAQIEQRLDLLRGQADFSSTLGRPRELRVLERYEDETVRSAVLLTIDPMTSYFSDRDRWWQDVGQLEWQLVREALTTSTTLASVSNFSPAIAEEFRGRAVFAVVISFVLITIYIWVRFGSVRYSFVALTALAHDVLLALGMIALAELVYEFPTGARVASFFSVLPFRIDLNTVAALLTIIGYSLNDTIIIMDRIRENRGKLPYANRRVVNLSINQTLSRTVITSGTTLFAVTVLYFAGGEGLRPFAYVLLVGMVVGTYSSVAVAAPLVWSRKADPSSKSADGGDGSGSENPFSGPQPGSTTAQSPDKPMTD</sequence>
<dbReference type="InterPro" id="IPR022645">
    <property type="entry name" value="SecD/SecF_bac"/>
</dbReference>
<feature type="transmembrane region" description="Helical" evidence="10">
    <location>
        <begin position="965"/>
        <end position="982"/>
    </location>
</feature>
<feature type="transmembrane region" description="Helical" evidence="10">
    <location>
        <begin position="1110"/>
        <end position="1135"/>
    </location>
</feature>
<feature type="compositionally biased region" description="Polar residues" evidence="9">
    <location>
        <begin position="1155"/>
        <end position="1170"/>
    </location>
</feature>
<feature type="domain" description="SecDF P1 head subdomain" evidence="12">
    <location>
        <begin position="385"/>
        <end position="472"/>
    </location>
</feature>
<keyword evidence="14" id="KW-1185">Reference proteome</keyword>
<evidence type="ECO:0000256" key="6">
    <source>
        <dbReference type="ARBA" id="ARBA00022989"/>
    </source>
</evidence>
<feature type="transmembrane region" description="Helical" evidence="10">
    <location>
        <begin position="1030"/>
        <end position="1051"/>
    </location>
</feature>
<dbReference type="InterPro" id="IPR055344">
    <property type="entry name" value="SecD_SecF_C_bact"/>
</dbReference>
<evidence type="ECO:0000256" key="5">
    <source>
        <dbReference type="ARBA" id="ARBA00022927"/>
    </source>
</evidence>
<dbReference type="InterPro" id="IPR022813">
    <property type="entry name" value="SecD/SecF_arch_bac"/>
</dbReference>
<dbReference type="Pfam" id="PF02355">
    <property type="entry name" value="SecD_SecF_C"/>
    <property type="match status" value="2"/>
</dbReference>
<feature type="transmembrane region" description="Helical" evidence="10">
    <location>
        <begin position="685"/>
        <end position="703"/>
    </location>
</feature>
<feature type="transmembrane region" description="Helical" evidence="10">
    <location>
        <begin position="549"/>
        <end position="570"/>
    </location>
</feature>
<dbReference type="Proteomes" id="UP001642464">
    <property type="component" value="Unassembled WGS sequence"/>
</dbReference>
<evidence type="ECO:0000256" key="4">
    <source>
        <dbReference type="ARBA" id="ARBA00022692"/>
    </source>
</evidence>
<keyword evidence="3" id="KW-1003">Cell membrane</keyword>
<evidence type="ECO:0000256" key="9">
    <source>
        <dbReference type="SAM" id="MobiDB-lite"/>
    </source>
</evidence>